<dbReference type="GeneID" id="89989380"/>
<evidence type="ECO:0000313" key="4">
    <source>
        <dbReference type="Proteomes" id="UP001432216"/>
    </source>
</evidence>
<name>A0ABZ2ATV0_9TREE</name>
<dbReference type="PANTHER" id="PTHR28627">
    <property type="entry name" value="CYTOCHROME C OXIDASE ASSEMBLY FACTOR 5"/>
    <property type="match status" value="1"/>
</dbReference>
<evidence type="ECO:0000256" key="2">
    <source>
        <dbReference type="ARBA" id="ARBA00023157"/>
    </source>
</evidence>
<organism evidence="3 4">
    <name type="scientific">Cryptococcus decagattii</name>
    <dbReference type="NCBI Taxonomy" id="1859122"/>
    <lineage>
        <taxon>Eukaryota</taxon>
        <taxon>Fungi</taxon>
        <taxon>Dikarya</taxon>
        <taxon>Basidiomycota</taxon>
        <taxon>Agaricomycotina</taxon>
        <taxon>Tremellomycetes</taxon>
        <taxon>Tremellales</taxon>
        <taxon>Cryptococcaceae</taxon>
        <taxon>Cryptococcus</taxon>
        <taxon>Cryptococcus gattii species complex</taxon>
    </lineage>
</organism>
<evidence type="ECO:0000313" key="3">
    <source>
        <dbReference type="EMBL" id="WVO21299.1"/>
    </source>
</evidence>
<accession>A0ABZ2ATV0</accession>
<protein>
    <recommendedName>
        <fullName evidence="5">Cytochrome c oxidase assembly factor 5</fullName>
    </recommendedName>
</protein>
<dbReference type="Pfam" id="PF10203">
    <property type="entry name" value="Pet191_N"/>
    <property type="match status" value="1"/>
</dbReference>
<keyword evidence="2" id="KW-1015">Disulfide bond</keyword>
<dbReference type="RefSeq" id="XP_064720538.1">
    <property type="nucleotide sequence ID" value="XM_064864466.1"/>
</dbReference>
<dbReference type="InterPro" id="IPR018793">
    <property type="entry name" value="Cyt_c_oxidase_assmbl_Pet191"/>
</dbReference>
<dbReference type="PANTHER" id="PTHR28627:SF1">
    <property type="entry name" value="CYTOCHROME C OXIDASE ASSEMBLY FACTOR 5"/>
    <property type="match status" value="1"/>
</dbReference>
<proteinExistence type="inferred from homology"/>
<dbReference type="Proteomes" id="UP001432216">
    <property type="component" value="Chromosome 4"/>
</dbReference>
<comment type="similarity">
    <text evidence="1">Belongs to the PET191 family.</text>
</comment>
<dbReference type="EMBL" id="CP143809">
    <property type="protein sequence ID" value="WVO21299.1"/>
    <property type="molecule type" value="Genomic_DNA"/>
</dbReference>
<sequence>MPPPACQIAKEDLLACLLRTDCVLKSGKTPQECLQKPQELPLQCQHLIIRFSDCKKGMLDMRRRFRDRWTILRPIGRMSKAVDRTEGDGEVNVARTPHAEYGLFYNSYYCHFILS</sequence>
<evidence type="ECO:0000256" key="1">
    <source>
        <dbReference type="ARBA" id="ARBA00007785"/>
    </source>
</evidence>
<evidence type="ECO:0008006" key="5">
    <source>
        <dbReference type="Google" id="ProtNLM"/>
    </source>
</evidence>
<keyword evidence="4" id="KW-1185">Reference proteome</keyword>
<reference evidence="3 4" key="1">
    <citation type="submission" date="2024-01" db="EMBL/GenBank/DDBJ databases">
        <title>Comparative genomics of Cryptococcus and Kwoniella reveals pathogenesis evolution and contrasting modes of karyotype evolution via chromosome fusion or intercentromeric recombination.</title>
        <authorList>
            <person name="Coelho M.A."/>
            <person name="David-Palma M."/>
            <person name="Shea T."/>
            <person name="Bowers K."/>
            <person name="McGinley-Smith S."/>
            <person name="Mohammad A.W."/>
            <person name="Gnirke A."/>
            <person name="Yurkov A.M."/>
            <person name="Nowrousian M."/>
            <person name="Sun S."/>
            <person name="Cuomo C.A."/>
            <person name="Heitman J."/>
        </authorList>
    </citation>
    <scope>NUCLEOTIDE SEQUENCE [LARGE SCALE GENOMIC DNA]</scope>
    <source>
        <strain evidence="3 4">7685027</strain>
    </source>
</reference>
<gene>
    <name evidence="3" type="ORF">IAS62_002607</name>
</gene>